<comment type="caution">
    <text evidence="2">The sequence shown here is derived from an EMBL/GenBank/DDBJ whole genome shotgun (WGS) entry which is preliminary data.</text>
</comment>
<feature type="chain" id="PRO_5012112069" evidence="1">
    <location>
        <begin position="18"/>
        <end position="75"/>
    </location>
</feature>
<dbReference type="AlphaFoldDB" id="A0A2B7WTQ6"/>
<accession>A0A2B7WTQ6</accession>
<name>A0A2B7WTQ6_9EURO</name>
<evidence type="ECO:0000256" key="1">
    <source>
        <dbReference type="SAM" id="SignalP"/>
    </source>
</evidence>
<keyword evidence="3" id="KW-1185">Reference proteome</keyword>
<evidence type="ECO:0000313" key="3">
    <source>
        <dbReference type="Proteomes" id="UP000224080"/>
    </source>
</evidence>
<protein>
    <submittedName>
        <fullName evidence="2">Uncharacterized protein</fullName>
    </submittedName>
</protein>
<evidence type="ECO:0000313" key="2">
    <source>
        <dbReference type="EMBL" id="PGG99837.1"/>
    </source>
</evidence>
<dbReference type="EMBL" id="PDNC01000095">
    <property type="protein sequence ID" value="PGG99837.1"/>
    <property type="molecule type" value="Genomic_DNA"/>
</dbReference>
<organism evidence="2 3">
    <name type="scientific">Blastomyces parvus</name>
    <dbReference type="NCBI Taxonomy" id="2060905"/>
    <lineage>
        <taxon>Eukaryota</taxon>
        <taxon>Fungi</taxon>
        <taxon>Dikarya</taxon>
        <taxon>Ascomycota</taxon>
        <taxon>Pezizomycotina</taxon>
        <taxon>Eurotiomycetes</taxon>
        <taxon>Eurotiomycetidae</taxon>
        <taxon>Onygenales</taxon>
        <taxon>Ajellomycetaceae</taxon>
        <taxon>Blastomyces</taxon>
    </lineage>
</organism>
<dbReference type="Proteomes" id="UP000224080">
    <property type="component" value="Unassembled WGS sequence"/>
</dbReference>
<sequence>MKLATLIASTLATVAIASPVALDRFGDPDVDEAGPHGHHVDMVGVAGRSIDKVDVDKRANNDGVFTASPGSEDFQ</sequence>
<proteinExistence type="predicted"/>
<reference evidence="2 3" key="1">
    <citation type="submission" date="2017-10" db="EMBL/GenBank/DDBJ databases">
        <title>Comparative genomics in systemic dimorphic fungi from Ajellomycetaceae.</title>
        <authorList>
            <person name="Munoz J.F."/>
            <person name="Mcewen J.G."/>
            <person name="Clay O.K."/>
            <person name="Cuomo C.A."/>
        </authorList>
    </citation>
    <scope>NUCLEOTIDE SEQUENCE [LARGE SCALE GENOMIC DNA]</scope>
    <source>
        <strain evidence="2 3">UAMH130</strain>
    </source>
</reference>
<feature type="signal peptide" evidence="1">
    <location>
        <begin position="1"/>
        <end position="17"/>
    </location>
</feature>
<keyword evidence="1" id="KW-0732">Signal</keyword>
<gene>
    <name evidence="2" type="ORF">GX51_06129</name>
</gene>